<dbReference type="RefSeq" id="WP_114607700.1">
    <property type="nucleotide sequence ID" value="NZ_JABVZQ010000002.1"/>
</dbReference>
<reference evidence="3 4" key="1">
    <citation type="journal article" date="2020" name="Microorganisms">
        <title>Simultaneous Genome Sequencing of Prosthecochloris ethylica and Desulfuromonas acetoxidans within a Syntrophic Mixture Reveals Unique Pili and Protein Interactions.</title>
        <authorList>
            <person name="Kyndt J.A."/>
            <person name="Van Beeumen J.J."/>
            <person name="Meyer T.E."/>
        </authorList>
    </citation>
    <scope>NUCLEOTIDE SEQUENCE [LARGE SCALE GENOMIC DNA]</scope>
    <source>
        <strain evidence="3 4">N3</strain>
    </source>
</reference>
<keyword evidence="4" id="KW-1185">Reference proteome</keyword>
<dbReference type="InterPro" id="IPR016032">
    <property type="entry name" value="Sig_transdc_resp-reg_C-effctor"/>
</dbReference>
<comment type="caution">
    <text evidence="3">The sequence shown here is derived from an EMBL/GenBank/DDBJ whole genome shotgun (WGS) entry which is preliminary data.</text>
</comment>
<dbReference type="EMBL" id="JADGII010000001">
    <property type="protein sequence ID" value="MBF0635591.1"/>
    <property type="molecule type" value="Genomic_DNA"/>
</dbReference>
<sequence length="410" mass="46803">MDICPVAQLPVTSNSGWDTPHVSASYTTIFKGIGDRIVYCEAVPRNPGELVMLDYIDEREYISVIEELGMKDKSICTIVNLHAARDASYQYKQDFANIAYNWGPKQKVIVLCNVTQSMKITAETFSAIAPQHLPLVVVDTYEDAVNLAKRCLDEEQDCHDVLQPKTVYEQQKKTFLAALARMSWFNLFCCPVQLPEYHSHFFAYLKSAALLNDDLERRRSNHQKALQGIREKNRRTVEERTQQLNLQRAMNRNLQKTVQQKKAELTARLAAVELEVTRVSTAAAEKNGLLARLYRDLAAQELPPLTRQKLEKLCSRINPVPSPSRENDYGLSQQDTDFLSRLHRLHPGLNQRELRICLLIRNNLNTREIATSLGITPRGVESVRYRLHKKLGLQKHCTIKNYLSTTAALL</sequence>
<proteinExistence type="predicted"/>
<name>A0ABR9XP58_9CHLB</name>
<dbReference type="InterPro" id="IPR036388">
    <property type="entry name" value="WH-like_DNA-bd_sf"/>
</dbReference>
<evidence type="ECO:0000313" key="3">
    <source>
        <dbReference type="EMBL" id="MBF0635591.1"/>
    </source>
</evidence>
<dbReference type="SUPFAM" id="SSF46894">
    <property type="entry name" value="C-terminal effector domain of the bipartite response regulators"/>
    <property type="match status" value="1"/>
</dbReference>
<protein>
    <recommendedName>
        <fullName evidence="2">HTH luxR-type domain-containing protein</fullName>
    </recommendedName>
</protein>
<accession>A0ABR9XP58</accession>
<dbReference type="SMART" id="SM00421">
    <property type="entry name" value="HTH_LUXR"/>
    <property type="match status" value="1"/>
</dbReference>
<evidence type="ECO:0000313" key="4">
    <source>
        <dbReference type="Proteomes" id="UP000619838"/>
    </source>
</evidence>
<dbReference type="InterPro" id="IPR000792">
    <property type="entry name" value="Tscrpt_reg_LuxR_C"/>
</dbReference>
<feature type="coiled-coil region" evidence="1">
    <location>
        <begin position="205"/>
        <end position="275"/>
    </location>
</feature>
<evidence type="ECO:0000256" key="1">
    <source>
        <dbReference type="SAM" id="Coils"/>
    </source>
</evidence>
<dbReference type="Proteomes" id="UP000619838">
    <property type="component" value="Unassembled WGS sequence"/>
</dbReference>
<feature type="domain" description="HTH luxR-type" evidence="2">
    <location>
        <begin position="346"/>
        <end position="403"/>
    </location>
</feature>
<organism evidence="3 4">
    <name type="scientific">Prosthecochloris ethylica</name>
    <dbReference type="NCBI Taxonomy" id="2743976"/>
    <lineage>
        <taxon>Bacteria</taxon>
        <taxon>Pseudomonadati</taxon>
        <taxon>Chlorobiota</taxon>
        <taxon>Chlorobiia</taxon>
        <taxon>Chlorobiales</taxon>
        <taxon>Chlorobiaceae</taxon>
        <taxon>Prosthecochloris</taxon>
    </lineage>
</organism>
<dbReference type="Gene3D" id="1.10.10.10">
    <property type="entry name" value="Winged helix-like DNA-binding domain superfamily/Winged helix DNA-binding domain"/>
    <property type="match status" value="1"/>
</dbReference>
<keyword evidence="1" id="KW-0175">Coiled coil</keyword>
<evidence type="ECO:0000259" key="2">
    <source>
        <dbReference type="SMART" id="SM00421"/>
    </source>
</evidence>
<gene>
    <name evidence="3" type="ORF">INT08_00150</name>
</gene>